<feature type="transmembrane region" description="Helical" evidence="1">
    <location>
        <begin position="41"/>
        <end position="59"/>
    </location>
</feature>
<reference evidence="2 3" key="1">
    <citation type="submission" date="2017-01" db="EMBL/GenBank/DDBJ databases">
        <authorList>
            <person name="Mah S.A."/>
            <person name="Swanson W.J."/>
            <person name="Moy G.W."/>
            <person name="Vacquier V.D."/>
        </authorList>
    </citation>
    <scope>NUCLEOTIDE SEQUENCE [LARGE SCALE GENOMIC DNA]</scope>
    <source>
        <strain evidence="2 3">DSM 11589</strain>
    </source>
</reference>
<dbReference type="Proteomes" id="UP000185678">
    <property type="component" value="Unassembled WGS sequence"/>
</dbReference>
<keyword evidence="1" id="KW-0472">Membrane</keyword>
<name>A0A1N7JVY0_9PROT</name>
<keyword evidence="3" id="KW-1185">Reference proteome</keyword>
<evidence type="ECO:0000313" key="3">
    <source>
        <dbReference type="Proteomes" id="UP000185678"/>
    </source>
</evidence>
<dbReference type="EMBL" id="FTOA01000002">
    <property type="protein sequence ID" value="SIS53477.1"/>
    <property type="molecule type" value="Genomic_DNA"/>
</dbReference>
<dbReference type="RefSeq" id="WP_076399345.1">
    <property type="nucleotide sequence ID" value="NZ_FTOA01000002.1"/>
</dbReference>
<evidence type="ECO:0000313" key="2">
    <source>
        <dbReference type="EMBL" id="SIS53477.1"/>
    </source>
</evidence>
<dbReference type="AlphaFoldDB" id="A0A1N7JVY0"/>
<sequence length="79" mass="8731">MQTVRSLRRHIRSLTSSLAVVPLMLVAVLTATLAIASIGTAAVMLSVAAVVLFSGLWMARRMQEQRLAAIRVRSRSRRR</sequence>
<proteinExistence type="predicted"/>
<accession>A0A1N7JVY0</accession>
<protein>
    <submittedName>
        <fullName evidence="2">Uncharacterized protein</fullName>
    </submittedName>
</protein>
<gene>
    <name evidence="2" type="ORF">SAMN05421779_102491</name>
</gene>
<organism evidence="2 3">
    <name type="scientific">Insolitispirillum peregrinum</name>
    <dbReference type="NCBI Taxonomy" id="80876"/>
    <lineage>
        <taxon>Bacteria</taxon>
        <taxon>Pseudomonadati</taxon>
        <taxon>Pseudomonadota</taxon>
        <taxon>Alphaproteobacteria</taxon>
        <taxon>Rhodospirillales</taxon>
        <taxon>Novispirillaceae</taxon>
        <taxon>Insolitispirillum</taxon>
    </lineage>
</organism>
<keyword evidence="1" id="KW-0812">Transmembrane</keyword>
<evidence type="ECO:0000256" key="1">
    <source>
        <dbReference type="SAM" id="Phobius"/>
    </source>
</evidence>
<feature type="transmembrane region" description="Helical" evidence="1">
    <location>
        <begin position="12"/>
        <end position="35"/>
    </location>
</feature>
<keyword evidence="1" id="KW-1133">Transmembrane helix</keyword>